<dbReference type="EMBL" id="AJYW02000232">
    <property type="protein sequence ID" value="OEE73586.1"/>
    <property type="molecule type" value="Genomic_DNA"/>
</dbReference>
<dbReference type="RefSeq" id="WP_017051261.1">
    <property type="nucleotide sequence ID" value="NZ_AJYW02000232.1"/>
</dbReference>
<keyword evidence="2" id="KW-1185">Reference proteome</keyword>
<reference evidence="1 2" key="1">
    <citation type="journal article" date="2012" name="Science">
        <title>Ecological populations of bacteria act as socially cohesive units of antibiotic production and resistance.</title>
        <authorList>
            <person name="Cordero O.X."/>
            <person name="Wildschutte H."/>
            <person name="Kirkup B."/>
            <person name="Proehl S."/>
            <person name="Ngo L."/>
            <person name="Hussain F."/>
            <person name="Le Roux F."/>
            <person name="Mincer T."/>
            <person name="Polz M.F."/>
        </authorList>
    </citation>
    <scope>NUCLEOTIDE SEQUENCE [LARGE SCALE GENOMIC DNA]</scope>
    <source>
        <strain evidence="1 2">FF-238</strain>
    </source>
</reference>
<protein>
    <submittedName>
        <fullName evidence="1">Uncharacterized protein</fullName>
    </submittedName>
</protein>
<accession>A0A1E5CUK8</accession>
<gene>
    <name evidence="1" type="ORF">A130_18585</name>
</gene>
<name>A0A1E5CUK8_9VIBR</name>
<proteinExistence type="predicted"/>
<sequence>MNPWNLDPVFKNYCSMYREATESDRAPHEESMLHHVTSAVYFSIACIEAFLNHLKTEELRESHTEDSEILRLIKSTKFSQKLQNWPKDALGSDSSLKYSPGVMKHINLFYDVRCGLIHPKLTQTDEYETLEALTGSKIIEVTASFLSEVWSKKDKPFPYWLLGWNFVNPRSNSQEIIKLPNDQFLYSLCALDIQVPVISPRSDKWMQTNMKGSKCWKELHKTLKNKTYCEKQVIPVDGDYFFSLKPRLCKEWWVPKHVEVCGTPSERI</sequence>
<dbReference type="Proteomes" id="UP000094165">
    <property type="component" value="Unassembled WGS sequence"/>
</dbReference>
<evidence type="ECO:0000313" key="2">
    <source>
        <dbReference type="Proteomes" id="UP000094165"/>
    </source>
</evidence>
<comment type="caution">
    <text evidence="1">The sequence shown here is derived from an EMBL/GenBank/DDBJ whole genome shotgun (WGS) entry which is preliminary data.</text>
</comment>
<organism evidence="1 2">
    <name type="scientific">Vibrio genomosp. F6 str. FF-238</name>
    <dbReference type="NCBI Taxonomy" id="1191298"/>
    <lineage>
        <taxon>Bacteria</taxon>
        <taxon>Pseudomonadati</taxon>
        <taxon>Pseudomonadota</taxon>
        <taxon>Gammaproteobacteria</taxon>
        <taxon>Vibrionales</taxon>
        <taxon>Vibrionaceae</taxon>
        <taxon>Vibrio</taxon>
    </lineage>
</organism>
<dbReference type="AlphaFoldDB" id="A0A1E5CUK8"/>
<evidence type="ECO:0000313" key="1">
    <source>
        <dbReference type="EMBL" id="OEE73586.1"/>
    </source>
</evidence>